<dbReference type="PRINTS" id="PR00344">
    <property type="entry name" value="BCTRLSENSOR"/>
</dbReference>
<dbReference type="PROSITE" id="PS50109">
    <property type="entry name" value="HIS_KIN"/>
    <property type="match status" value="1"/>
</dbReference>
<dbReference type="Gene3D" id="3.30.565.10">
    <property type="entry name" value="Histidine kinase-like ATPase, C-terminal domain"/>
    <property type="match status" value="1"/>
</dbReference>
<evidence type="ECO:0000259" key="11">
    <source>
        <dbReference type="PROSITE" id="PS50109"/>
    </source>
</evidence>
<dbReference type="EC" id="2.7.13.3" evidence="3"/>
<dbReference type="SMART" id="SM00388">
    <property type="entry name" value="HisKA"/>
    <property type="match status" value="1"/>
</dbReference>
<feature type="chain" id="PRO_5012689259" description="histidine kinase" evidence="10">
    <location>
        <begin position="25"/>
        <end position="349"/>
    </location>
</feature>
<dbReference type="GO" id="GO:0000155">
    <property type="term" value="F:phosphorelay sensor kinase activity"/>
    <property type="evidence" value="ECO:0007669"/>
    <property type="project" value="InterPro"/>
</dbReference>
<dbReference type="PROSITE" id="PS51257">
    <property type="entry name" value="PROKAR_LIPOPROTEIN"/>
    <property type="match status" value="1"/>
</dbReference>
<comment type="caution">
    <text evidence="12">The sequence shown here is derived from an EMBL/GenBank/DDBJ whole genome shotgun (WGS) entry which is preliminary data.</text>
</comment>
<dbReference type="InterPro" id="IPR003661">
    <property type="entry name" value="HisK_dim/P_dom"/>
</dbReference>
<evidence type="ECO:0000256" key="2">
    <source>
        <dbReference type="ARBA" id="ARBA00004236"/>
    </source>
</evidence>
<dbReference type="SMART" id="SM00387">
    <property type="entry name" value="HATPase_c"/>
    <property type="match status" value="1"/>
</dbReference>
<sequence>MLRNQEVARAAVASLALVAACAVAASAFGAAGFLPWILLAAVAAAAPWIWLTRKRYQAIARLSQSIDAVLHGDRSIDLASMSEGELAILESELGKMVMRLNLTADELEREKQTLANGLADISHQIKTPLTSLSITTELVRKALDARGDCADEVERLHRIERLQAHVEDLVSTLLRLARLDAGALALAHEQVDVSDMARDAARPLAIAFDLADVALKLDIEDGCSFTGDRAWTAEALGNILKNCLEHTPRGGRVTVTAHEDALACRIRVEDTGPGIAEEDLPHVFERFYRGASDRAGASAVNPTGVGIGLSLAQGLIDAQDGTICASNARDEAGRVTGARFDIAFFKAIV</sequence>
<organism evidence="12 13">
    <name type="scientific">[Collinsella] massiliensis</name>
    <dbReference type="NCBI Taxonomy" id="1232426"/>
    <lineage>
        <taxon>Bacteria</taxon>
        <taxon>Bacillati</taxon>
        <taxon>Actinomycetota</taxon>
        <taxon>Coriobacteriia</taxon>
        <taxon>Coriobacteriales</taxon>
        <taxon>Coriobacteriaceae</taxon>
        <taxon>Enorma</taxon>
    </lineage>
</organism>
<evidence type="ECO:0000256" key="8">
    <source>
        <dbReference type="SAM" id="Coils"/>
    </source>
</evidence>
<evidence type="ECO:0000313" key="12">
    <source>
        <dbReference type="EMBL" id="OUN89250.1"/>
    </source>
</evidence>
<dbReference type="PANTHER" id="PTHR43711">
    <property type="entry name" value="TWO-COMPONENT HISTIDINE KINASE"/>
    <property type="match status" value="1"/>
</dbReference>
<keyword evidence="10" id="KW-0732">Signal</keyword>
<dbReference type="PANTHER" id="PTHR43711:SF1">
    <property type="entry name" value="HISTIDINE KINASE 1"/>
    <property type="match status" value="1"/>
</dbReference>
<keyword evidence="13" id="KW-1185">Reference proteome</keyword>
<keyword evidence="9" id="KW-1133">Transmembrane helix</keyword>
<keyword evidence="8" id="KW-0175">Coiled coil</keyword>
<evidence type="ECO:0000256" key="7">
    <source>
        <dbReference type="ARBA" id="ARBA00023012"/>
    </source>
</evidence>
<dbReference type="CDD" id="cd00075">
    <property type="entry name" value="HATPase"/>
    <property type="match status" value="1"/>
</dbReference>
<dbReference type="InterPro" id="IPR036890">
    <property type="entry name" value="HATPase_C_sf"/>
</dbReference>
<dbReference type="Pfam" id="PF02518">
    <property type="entry name" value="HATPase_c"/>
    <property type="match status" value="1"/>
</dbReference>
<dbReference type="OrthoDB" id="9806130at2"/>
<evidence type="ECO:0000256" key="5">
    <source>
        <dbReference type="ARBA" id="ARBA00022679"/>
    </source>
</evidence>
<dbReference type="CDD" id="cd00082">
    <property type="entry name" value="HisKA"/>
    <property type="match status" value="1"/>
</dbReference>
<feature type="transmembrane region" description="Helical" evidence="9">
    <location>
        <begin position="34"/>
        <end position="51"/>
    </location>
</feature>
<evidence type="ECO:0000256" key="1">
    <source>
        <dbReference type="ARBA" id="ARBA00000085"/>
    </source>
</evidence>
<comment type="catalytic activity">
    <reaction evidence="1">
        <text>ATP + protein L-histidine = ADP + protein N-phospho-L-histidine.</text>
        <dbReference type="EC" id="2.7.13.3"/>
    </reaction>
</comment>
<dbReference type="InterPro" id="IPR050736">
    <property type="entry name" value="Sensor_HK_Regulatory"/>
</dbReference>
<dbReference type="Gene3D" id="1.10.287.130">
    <property type="match status" value="1"/>
</dbReference>
<evidence type="ECO:0000256" key="6">
    <source>
        <dbReference type="ARBA" id="ARBA00022777"/>
    </source>
</evidence>
<accession>A0A1Y3Y4L4</accession>
<keyword evidence="6 12" id="KW-0418">Kinase</keyword>
<dbReference type="InterPro" id="IPR003594">
    <property type="entry name" value="HATPase_dom"/>
</dbReference>
<dbReference type="SUPFAM" id="SSF47384">
    <property type="entry name" value="Homodimeric domain of signal transducing histidine kinase"/>
    <property type="match status" value="1"/>
</dbReference>
<feature type="coiled-coil region" evidence="8">
    <location>
        <begin position="97"/>
        <end position="124"/>
    </location>
</feature>
<dbReference type="InterPro" id="IPR004358">
    <property type="entry name" value="Sig_transdc_His_kin-like_C"/>
</dbReference>
<dbReference type="RefSeq" id="WP_094335171.1">
    <property type="nucleotide sequence ID" value="NZ_NFIE01000005.1"/>
</dbReference>
<keyword evidence="9" id="KW-0472">Membrane</keyword>
<keyword evidence="9" id="KW-0812">Transmembrane</keyword>
<reference evidence="13" key="1">
    <citation type="submission" date="2017-04" db="EMBL/GenBank/DDBJ databases">
        <title>Function of individual gut microbiota members based on whole genome sequencing of pure cultures obtained from chicken caecum.</title>
        <authorList>
            <person name="Medvecky M."/>
            <person name="Cejkova D."/>
            <person name="Polansky O."/>
            <person name="Karasova D."/>
            <person name="Kubasova T."/>
            <person name="Cizek A."/>
            <person name="Rychlik I."/>
        </authorList>
    </citation>
    <scope>NUCLEOTIDE SEQUENCE [LARGE SCALE GENOMIC DNA]</scope>
    <source>
        <strain evidence="13">An5</strain>
    </source>
</reference>
<feature type="signal peptide" evidence="10">
    <location>
        <begin position="1"/>
        <end position="24"/>
    </location>
</feature>
<evidence type="ECO:0000256" key="3">
    <source>
        <dbReference type="ARBA" id="ARBA00012438"/>
    </source>
</evidence>
<evidence type="ECO:0000256" key="4">
    <source>
        <dbReference type="ARBA" id="ARBA00022553"/>
    </source>
</evidence>
<evidence type="ECO:0000256" key="9">
    <source>
        <dbReference type="SAM" id="Phobius"/>
    </source>
</evidence>
<dbReference type="SUPFAM" id="SSF55874">
    <property type="entry name" value="ATPase domain of HSP90 chaperone/DNA topoisomerase II/histidine kinase"/>
    <property type="match status" value="1"/>
</dbReference>
<dbReference type="InterPro" id="IPR036097">
    <property type="entry name" value="HisK_dim/P_sf"/>
</dbReference>
<dbReference type="InterPro" id="IPR005467">
    <property type="entry name" value="His_kinase_dom"/>
</dbReference>
<dbReference type="AlphaFoldDB" id="A0A1Y3Y4L4"/>
<dbReference type="GO" id="GO:0005886">
    <property type="term" value="C:plasma membrane"/>
    <property type="evidence" value="ECO:0007669"/>
    <property type="project" value="UniProtKB-SubCell"/>
</dbReference>
<keyword evidence="7" id="KW-0902">Two-component regulatory system</keyword>
<evidence type="ECO:0000256" key="10">
    <source>
        <dbReference type="SAM" id="SignalP"/>
    </source>
</evidence>
<protein>
    <recommendedName>
        <fullName evidence="3">histidine kinase</fullName>
        <ecNumber evidence="3">2.7.13.3</ecNumber>
    </recommendedName>
</protein>
<comment type="subcellular location">
    <subcellularLocation>
        <location evidence="2">Cell membrane</location>
    </subcellularLocation>
</comment>
<proteinExistence type="predicted"/>
<evidence type="ECO:0000313" key="13">
    <source>
        <dbReference type="Proteomes" id="UP000195781"/>
    </source>
</evidence>
<feature type="domain" description="Histidine kinase" evidence="11">
    <location>
        <begin position="120"/>
        <end position="348"/>
    </location>
</feature>
<dbReference type="EMBL" id="NFIE01000005">
    <property type="protein sequence ID" value="OUN89250.1"/>
    <property type="molecule type" value="Genomic_DNA"/>
</dbReference>
<gene>
    <name evidence="12" type="ORF">B5G02_03280</name>
</gene>
<dbReference type="Proteomes" id="UP000195781">
    <property type="component" value="Unassembled WGS sequence"/>
</dbReference>
<name>A0A1Y3Y4L4_9ACTN</name>
<keyword evidence="4" id="KW-0597">Phosphoprotein</keyword>
<keyword evidence="5" id="KW-0808">Transferase</keyword>
<dbReference type="Pfam" id="PF00512">
    <property type="entry name" value="HisKA"/>
    <property type="match status" value="1"/>
</dbReference>